<keyword evidence="1" id="KW-0175">Coiled coil</keyword>
<evidence type="ECO:0000256" key="1">
    <source>
        <dbReference type="SAM" id="Coils"/>
    </source>
</evidence>
<comment type="caution">
    <text evidence="2">The sequence shown here is derived from an EMBL/GenBank/DDBJ whole genome shotgun (WGS) entry which is preliminary data.</text>
</comment>
<reference evidence="2 3" key="1">
    <citation type="journal article" date="2015" name="Sci. Rep.">
        <title>Genome of the facultative scuticociliatosis pathogen Pseudocohnilembus persalinus provides insight into its virulence through horizontal gene transfer.</title>
        <authorList>
            <person name="Xiong J."/>
            <person name="Wang G."/>
            <person name="Cheng J."/>
            <person name="Tian M."/>
            <person name="Pan X."/>
            <person name="Warren A."/>
            <person name="Jiang C."/>
            <person name="Yuan D."/>
            <person name="Miao W."/>
        </authorList>
    </citation>
    <scope>NUCLEOTIDE SEQUENCE [LARGE SCALE GENOMIC DNA]</scope>
    <source>
        <strain evidence="2">36N120E</strain>
    </source>
</reference>
<feature type="coiled-coil region" evidence="1">
    <location>
        <begin position="369"/>
        <end position="396"/>
    </location>
</feature>
<dbReference type="InParanoid" id="A0A0V0R0B8"/>
<feature type="coiled-coil region" evidence="1">
    <location>
        <begin position="227"/>
        <end position="261"/>
    </location>
</feature>
<sequence length="510" mass="61151">MMEFNNSQNAFVHEQILNILDKKCPQSNEKAIIEKNNFLNTKQNKQLKYKNFYTKLEEEDDGDKQEQDIQISQKIQNQAGSSINDLKRKMNTYIEENKNKTTFEFLIEQFQNKKKQCIVQNIYLPKFINPVKNYILKCGILITESALFQDCYEETTKEINFDQVNCINDFKSIDYIIKQNNQQYLSLIFRNNRDPMQVEYLIERLKSYGNKDLKELADSILLSNFEIEKIQNKRVKNKNQIQRLNNDLEIVDQIFKKYKDKQVYIAHFQVQNYQNQNKGQEQLSIQAVHYSQKIIEQLGYTLDEYENLSLKTQNLIQTHQHLNSEQLMQLIQQNNKLKLKGKVKEEFNPQYSLSPLQETNNSSDSLEYLKQQQQKLNQYDKQIQEQNSSIEDLDSQIRYNEKYYLISQNKQLENEINNEEILDLLNKEKVKNYGLNEIQLLTQNVKKWVKLTEQYPNNPVYKDYSLILEKKKYNKKGEIYKFYKEVFWNENFDAMFVVYIKDQKLCDLLI</sequence>
<dbReference type="EMBL" id="LDAU01000080">
    <property type="protein sequence ID" value="KRX07754.1"/>
    <property type="molecule type" value="Genomic_DNA"/>
</dbReference>
<organism evidence="2 3">
    <name type="scientific">Pseudocohnilembus persalinus</name>
    <name type="common">Ciliate</name>
    <dbReference type="NCBI Taxonomy" id="266149"/>
    <lineage>
        <taxon>Eukaryota</taxon>
        <taxon>Sar</taxon>
        <taxon>Alveolata</taxon>
        <taxon>Ciliophora</taxon>
        <taxon>Intramacronucleata</taxon>
        <taxon>Oligohymenophorea</taxon>
        <taxon>Scuticociliatia</taxon>
        <taxon>Philasterida</taxon>
        <taxon>Pseudocohnilembidae</taxon>
        <taxon>Pseudocohnilembus</taxon>
    </lineage>
</organism>
<protein>
    <submittedName>
        <fullName evidence="2">Uncharacterized protein</fullName>
    </submittedName>
</protein>
<dbReference type="Proteomes" id="UP000054937">
    <property type="component" value="Unassembled WGS sequence"/>
</dbReference>
<accession>A0A0V0R0B8</accession>
<evidence type="ECO:0000313" key="2">
    <source>
        <dbReference type="EMBL" id="KRX07754.1"/>
    </source>
</evidence>
<dbReference type="AlphaFoldDB" id="A0A0V0R0B8"/>
<proteinExistence type="predicted"/>
<gene>
    <name evidence="2" type="ORF">PPERSA_07504</name>
</gene>
<name>A0A0V0R0B8_PSEPJ</name>
<keyword evidence="3" id="KW-1185">Reference proteome</keyword>
<evidence type="ECO:0000313" key="3">
    <source>
        <dbReference type="Proteomes" id="UP000054937"/>
    </source>
</evidence>